<keyword evidence="2" id="KW-1185">Reference proteome</keyword>
<sequence>MSSITRAYSSSATCALVTTDRAYSSRLSAYHWSTNPTAAAPATTVNPLKTKVVPDSARCTAERTHPGVCGNRSSATANPARNALSSSIAPANAWAILASNFACAAMSVSTASAASPA</sequence>
<dbReference type="RefSeq" id="WP_168628472.1">
    <property type="nucleotide sequence ID" value="NZ_BONL01000030.1"/>
</dbReference>
<protein>
    <submittedName>
        <fullName evidence="1">Uncharacterized protein</fullName>
    </submittedName>
</protein>
<dbReference type="EMBL" id="JAAXOX010000001">
    <property type="protein sequence ID" value="NKY21372.1"/>
    <property type="molecule type" value="Genomic_DNA"/>
</dbReference>
<evidence type="ECO:0000313" key="2">
    <source>
        <dbReference type="Proteomes" id="UP000581206"/>
    </source>
</evidence>
<proteinExistence type="predicted"/>
<name>A0A7X6KSB8_9CELL</name>
<comment type="caution">
    <text evidence="1">The sequence shown here is derived from an EMBL/GenBank/DDBJ whole genome shotgun (WGS) entry which is preliminary data.</text>
</comment>
<dbReference type="Proteomes" id="UP000581206">
    <property type="component" value="Unassembled WGS sequence"/>
</dbReference>
<dbReference type="AlphaFoldDB" id="A0A7X6KSB8"/>
<reference evidence="1 2" key="1">
    <citation type="submission" date="2020-04" db="EMBL/GenBank/DDBJ databases">
        <title>MicrobeNet Type strains.</title>
        <authorList>
            <person name="Nicholson A.C."/>
        </authorList>
    </citation>
    <scope>NUCLEOTIDE SEQUENCE [LARGE SCALE GENOMIC DNA]</scope>
    <source>
        <strain evidence="1 2">ATCC BAA-788</strain>
    </source>
</reference>
<gene>
    <name evidence="1" type="ORF">HGA03_01685</name>
</gene>
<organism evidence="1 2">
    <name type="scientific">Cellulomonas denverensis</name>
    <dbReference type="NCBI Taxonomy" id="264297"/>
    <lineage>
        <taxon>Bacteria</taxon>
        <taxon>Bacillati</taxon>
        <taxon>Actinomycetota</taxon>
        <taxon>Actinomycetes</taxon>
        <taxon>Micrococcales</taxon>
        <taxon>Cellulomonadaceae</taxon>
        <taxon>Cellulomonas</taxon>
    </lineage>
</organism>
<evidence type="ECO:0000313" key="1">
    <source>
        <dbReference type="EMBL" id="NKY21372.1"/>
    </source>
</evidence>
<accession>A0A7X6KSB8</accession>